<feature type="transmembrane region" description="Helical" evidence="12">
    <location>
        <begin position="116"/>
        <end position="136"/>
    </location>
</feature>
<evidence type="ECO:0000256" key="7">
    <source>
        <dbReference type="ARBA" id="ARBA00023002"/>
    </source>
</evidence>
<keyword evidence="7 11" id="KW-0560">Oxidoreductase</keyword>
<evidence type="ECO:0000313" key="13">
    <source>
        <dbReference type="EMBL" id="KAF7992728.1"/>
    </source>
</evidence>
<keyword evidence="4 11" id="KW-0812">Transmembrane</keyword>
<comment type="domain">
    <text evidence="11">The histidine box domains are involved in binding the catalytic metal ions.</text>
</comment>
<dbReference type="GO" id="GO:0005789">
    <property type="term" value="C:endoplasmic reticulum membrane"/>
    <property type="evidence" value="ECO:0007669"/>
    <property type="project" value="TreeGrafter"/>
</dbReference>
<comment type="cofactor">
    <cofactor evidence="11">
        <name>Fe(2+)</name>
        <dbReference type="ChEBI" id="CHEBI:29033"/>
    </cofactor>
</comment>
<evidence type="ECO:0000313" key="14">
    <source>
        <dbReference type="Proteomes" id="UP000639338"/>
    </source>
</evidence>
<evidence type="ECO:0000256" key="6">
    <source>
        <dbReference type="ARBA" id="ARBA00022989"/>
    </source>
</evidence>
<dbReference type="PANTHER" id="PTHR11351:SF31">
    <property type="entry name" value="DESATURASE 1, ISOFORM A-RELATED"/>
    <property type="match status" value="1"/>
</dbReference>
<evidence type="ECO:0000256" key="2">
    <source>
        <dbReference type="ARBA" id="ARBA00009295"/>
    </source>
</evidence>
<dbReference type="AlphaFoldDB" id="A0A834XSN3"/>
<keyword evidence="6 12" id="KW-1133">Transmembrane helix</keyword>
<accession>A0A834XSN3</accession>
<evidence type="ECO:0008006" key="15">
    <source>
        <dbReference type="Google" id="ProtNLM"/>
    </source>
</evidence>
<dbReference type="EMBL" id="JACMRX010000003">
    <property type="protein sequence ID" value="KAF7992728.1"/>
    <property type="molecule type" value="Genomic_DNA"/>
</dbReference>
<gene>
    <name evidence="13" type="ORF">HCN44_005072</name>
</gene>
<organism evidence="13 14">
    <name type="scientific">Aphidius gifuensis</name>
    <name type="common">Parasitoid wasp</name>
    <dbReference type="NCBI Taxonomy" id="684658"/>
    <lineage>
        <taxon>Eukaryota</taxon>
        <taxon>Metazoa</taxon>
        <taxon>Ecdysozoa</taxon>
        <taxon>Arthropoda</taxon>
        <taxon>Hexapoda</taxon>
        <taxon>Insecta</taxon>
        <taxon>Pterygota</taxon>
        <taxon>Neoptera</taxon>
        <taxon>Endopterygota</taxon>
        <taxon>Hymenoptera</taxon>
        <taxon>Apocrita</taxon>
        <taxon>Ichneumonoidea</taxon>
        <taxon>Braconidae</taxon>
        <taxon>Aphidiinae</taxon>
        <taxon>Aphidius</taxon>
    </lineage>
</organism>
<keyword evidence="10 11" id="KW-0275">Fatty acid biosynthesis</keyword>
<reference evidence="13 14" key="1">
    <citation type="submission" date="2020-08" db="EMBL/GenBank/DDBJ databases">
        <title>Aphidius gifuensis genome sequencing and assembly.</title>
        <authorList>
            <person name="Du Z."/>
        </authorList>
    </citation>
    <scope>NUCLEOTIDE SEQUENCE [LARGE SCALE GENOMIC DNA]</scope>
    <source>
        <strain evidence="13">YNYX2018</strain>
        <tissue evidence="13">Adults</tissue>
    </source>
</reference>
<evidence type="ECO:0000256" key="5">
    <source>
        <dbReference type="ARBA" id="ARBA00022832"/>
    </source>
</evidence>
<protein>
    <recommendedName>
        <fullName evidence="15">Desaturase</fullName>
    </recommendedName>
</protein>
<keyword evidence="3 11" id="KW-0444">Lipid biosynthesis</keyword>
<dbReference type="GO" id="GO:0006636">
    <property type="term" value="P:unsaturated fatty acid biosynthetic process"/>
    <property type="evidence" value="ECO:0007669"/>
    <property type="project" value="TreeGrafter"/>
</dbReference>
<feature type="transmembrane region" description="Helical" evidence="12">
    <location>
        <begin position="142"/>
        <end position="167"/>
    </location>
</feature>
<dbReference type="InterPro" id="IPR015876">
    <property type="entry name" value="Acyl-CoA_DS"/>
</dbReference>
<evidence type="ECO:0000256" key="9">
    <source>
        <dbReference type="ARBA" id="ARBA00023136"/>
    </source>
</evidence>
<sequence>MSTYILFLLGKFGINAGAHRLWSHNAYKANFLLRVILMFFSTLANQNSIWKWAKDHRAHHKYMETKTDSCNSVYGFFFSHVKLLIFKENKDTDNIEKHIDLQDLETDNVVIFQKKYYVILVLLVSFILPSIIPVYFWNESWINAILITIFLRYTIGLYETFFINLVTHNDYGRPYDKQINSSKNYIESLGILGGECNNFHYTFPSDYKTSEYYHYMSNWTTGFIKLLEKIGWIYDVNCVSEQTIKKRCLKTGDGSHEIWGWCDIQQSQEEPEEAIFNTFYT</sequence>
<keyword evidence="5" id="KW-0276">Fatty acid metabolism</keyword>
<dbReference type="Proteomes" id="UP000639338">
    <property type="component" value="Unassembled WGS sequence"/>
</dbReference>
<evidence type="ECO:0000256" key="10">
    <source>
        <dbReference type="ARBA" id="ARBA00023160"/>
    </source>
</evidence>
<keyword evidence="14" id="KW-1185">Reference proteome</keyword>
<comment type="caution">
    <text evidence="13">The sequence shown here is derived from an EMBL/GenBank/DDBJ whole genome shotgun (WGS) entry which is preliminary data.</text>
</comment>
<comment type="similarity">
    <text evidence="2 11">Belongs to the fatty acid desaturase type 1 family.</text>
</comment>
<evidence type="ECO:0000256" key="12">
    <source>
        <dbReference type="SAM" id="Phobius"/>
    </source>
</evidence>
<keyword evidence="8" id="KW-0443">Lipid metabolism</keyword>
<feature type="transmembrane region" description="Helical" evidence="12">
    <location>
        <begin position="31"/>
        <end position="53"/>
    </location>
</feature>
<evidence type="ECO:0000256" key="4">
    <source>
        <dbReference type="ARBA" id="ARBA00022692"/>
    </source>
</evidence>
<name>A0A834XSN3_APHGI</name>
<dbReference type="PRINTS" id="PR00075">
    <property type="entry name" value="FACDDSATRASE"/>
</dbReference>
<dbReference type="OrthoDB" id="10260134at2759"/>
<evidence type="ECO:0000256" key="11">
    <source>
        <dbReference type="RuleBase" id="RU000581"/>
    </source>
</evidence>
<dbReference type="GO" id="GO:0004768">
    <property type="term" value="F:stearoyl-CoA 9-desaturase activity"/>
    <property type="evidence" value="ECO:0007669"/>
    <property type="project" value="TreeGrafter"/>
</dbReference>
<evidence type="ECO:0000256" key="8">
    <source>
        <dbReference type="ARBA" id="ARBA00023098"/>
    </source>
</evidence>
<evidence type="ECO:0000256" key="3">
    <source>
        <dbReference type="ARBA" id="ARBA00022516"/>
    </source>
</evidence>
<dbReference type="PANTHER" id="PTHR11351">
    <property type="entry name" value="ACYL-COA DESATURASE"/>
    <property type="match status" value="1"/>
</dbReference>
<keyword evidence="9 12" id="KW-0472">Membrane</keyword>
<proteinExistence type="inferred from homology"/>
<dbReference type="GO" id="GO:0005506">
    <property type="term" value="F:iron ion binding"/>
    <property type="evidence" value="ECO:0007669"/>
    <property type="project" value="TreeGrafter"/>
</dbReference>
<comment type="subcellular location">
    <subcellularLocation>
        <location evidence="1">Membrane</location>
        <topology evidence="1">Multi-pass membrane protein</topology>
    </subcellularLocation>
</comment>
<dbReference type="CDD" id="cd03505">
    <property type="entry name" value="Delta9-FADS-like"/>
    <property type="match status" value="1"/>
</dbReference>
<evidence type="ECO:0000256" key="1">
    <source>
        <dbReference type="ARBA" id="ARBA00004141"/>
    </source>
</evidence>